<sequence length="980" mass="110923">MATGGEQKVGYNCLVKDRTITLEEANKTPAYRSIVICQDKIIVADKNDNKIKIHRLRDGKLLDMLDSESKPRAICLTDATTICVLHLDGLIEIVSIKSEDMSPVFTREKSFRLDVEFDECHWVVRVNDHIVVTGVKHYTIYWCIVSLDDGHVDTVHRICKTKSGCNYVAAKDNIIHIWCDTCVYRFDIINLRQCKYESGPFSLNAIAINDDGNIFVCDKYSEIHELTASYQLVNISSPECLRPIYAMFWDNGQLYVTCLYSREITVLRHVYQEGSHTYSEFISLHKKIPFIIFETSTEIEQGNVDKGQSSEEVGTNPSIQIPNKGGDNKQERSHEYSEFPTSHGKKPNIIVKTSKEIEHRSVDKGQSDVKTTMILSGERPKDSENAKQDQNSEEYINFIEFIKENNFRQIGLLLKNRTIPSKRSILHAIKEHGHNKGIQCLLRGMANILRKQIPGAMRVWCGYRAEDLYTPIFVVMFSKKTVIPEKMTLVEPYDEYEIVFRNEHTPNDEEEQISQQSKVNASTIKKEDIARVQDCIAKNTERLMNEHSNLSIIAASTVKAMGFNGCLSECKLIQSMCIVLYVPIKGIIPVGEKEFLKDIDGLSTDVREGEFVFHGRNKAEKWHPNLRMGCLISTKHQQSGTLGGFIDLPGGKTGCITAAHVVLNDQQIKYYIKSKKTKKARYNASLAKGQDIIEIYQPTLESAAFGKVSQIAFEEGNKSTPSVDAAIIEITDHGRTPTTGLFPSSRCRAIGFTKENPMMYNSGKTRHQSNIPIGSRVVKYGCSTNITHGELVWDGLSVKTEQIRGKSWNRVKADNISYPKFFNQMLVKSSGKIDFSMPGDSGALVFIHGTRSSDLETIGLLIGGSTHRLSGRMSIVTPIRPVFQHLGLEHVMFKRFPAIHQGDQSHVMNEIIDPRQRPQINYEISDIRLNELKEGITEALKQDIREAVKEEVNKVLNEKMKTLKEGIKEELKEEITKQQN</sequence>
<dbReference type="InterPro" id="IPR015943">
    <property type="entry name" value="WD40/YVTN_repeat-like_dom_sf"/>
</dbReference>
<feature type="coiled-coil region" evidence="1">
    <location>
        <begin position="945"/>
        <end position="973"/>
    </location>
</feature>
<feature type="compositionally biased region" description="Basic and acidic residues" evidence="2">
    <location>
        <begin position="326"/>
        <end position="337"/>
    </location>
</feature>
<dbReference type="SUPFAM" id="SSF50969">
    <property type="entry name" value="YVTN repeat-like/Quinoprotein amine dehydrogenase"/>
    <property type="match status" value="1"/>
</dbReference>
<dbReference type="InterPro" id="IPR011044">
    <property type="entry name" value="Quino_amine_DH_bsu"/>
</dbReference>
<dbReference type="SUPFAM" id="SSF50494">
    <property type="entry name" value="Trypsin-like serine proteases"/>
    <property type="match status" value="1"/>
</dbReference>
<evidence type="ECO:0000313" key="4">
    <source>
        <dbReference type="Proteomes" id="UP001634394"/>
    </source>
</evidence>
<dbReference type="Proteomes" id="UP001634394">
    <property type="component" value="Unassembled WGS sequence"/>
</dbReference>
<evidence type="ECO:0000313" key="3">
    <source>
        <dbReference type="EMBL" id="KAL3855700.1"/>
    </source>
</evidence>
<dbReference type="EMBL" id="JBJQND010000014">
    <property type="protein sequence ID" value="KAL3855700.1"/>
    <property type="molecule type" value="Genomic_DNA"/>
</dbReference>
<feature type="region of interest" description="Disordered" evidence="2">
    <location>
        <begin position="302"/>
        <end position="345"/>
    </location>
</feature>
<dbReference type="AlphaFoldDB" id="A0ABD3V571"/>
<feature type="compositionally biased region" description="Polar residues" evidence="2">
    <location>
        <begin position="302"/>
        <end position="321"/>
    </location>
</feature>
<organism evidence="3 4">
    <name type="scientific">Sinanodonta woodiana</name>
    <name type="common">Chinese pond mussel</name>
    <name type="synonym">Anodonta woodiana</name>
    <dbReference type="NCBI Taxonomy" id="1069815"/>
    <lineage>
        <taxon>Eukaryota</taxon>
        <taxon>Metazoa</taxon>
        <taxon>Spiralia</taxon>
        <taxon>Lophotrochozoa</taxon>
        <taxon>Mollusca</taxon>
        <taxon>Bivalvia</taxon>
        <taxon>Autobranchia</taxon>
        <taxon>Heteroconchia</taxon>
        <taxon>Palaeoheterodonta</taxon>
        <taxon>Unionida</taxon>
        <taxon>Unionoidea</taxon>
        <taxon>Unionidae</taxon>
        <taxon>Unioninae</taxon>
        <taxon>Sinanodonta</taxon>
    </lineage>
</organism>
<evidence type="ECO:0000256" key="1">
    <source>
        <dbReference type="SAM" id="Coils"/>
    </source>
</evidence>
<keyword evidence="4" id="KW-1185">Reference proteome</keyword>
<dbReference type="InterPro" id="IPR009003">
    <property type="entry name" value="Peptidase_S1_PA"/>
</dbReference>
<accession>A0ABD3V571</accession>
<gene>
    <name evidence="3" type="ORF">ACJMK2_014905</name>
</gene>
<proteinExistence type="predicted"/>
<reference evidence="3 4" key="1">
    <citation type="submission" date="2024-11" db="EMBL/GenBank/DDBJ databases">
        <title>Chromosome-level genome assembly of the freshwater bivalve Anodonta woodiana.</title>
        <authorList>
            <person name="Chen X."/>
        </authorList>
    </citation>
    <scope>NUCLEOTIDE SEQUENCE [LARGE SCALE GENOMIC DNA]</scope>
    <source>
        <strain evidence="3">MN2024</strain>
        <tissue evidence="3">Gills</tissue>
    </source>
</reference>
<keyword evidence="1" id="KW-0175">Coiled coil</keyword>
<feature type="compositionally biased region" description="Basic and acidic residues" evidence="2">
    <location>
        <begin position="378"/>
        <end position="387"/>
    </location>
</feature>
<evidence type="ECO:0000256" key="2">
    <source>
        <dbReference type="SAM" id="MobiDB-lite"/>
    </source>
</evidence>
<comment type="caution">
    <text evidence="3">The sequence shown here is derived from an EMBL/GenBank/DDBJ whole genome shotgun (WGS) entry which is preliminary data.</text>
</comment>
<dbReference type="Gene3D" id="2.130.10.10">
    <property type="entry name" value="YVTN repeat-like/Quinoprotein amine dehydrogenase"/>
    <property type="match status" value="1"/>
</dbReference>
<feature type="region of interest" description="Disordered" evidence="2">
    <location>
        <begin position="371"/>
        <end position="390"/>
    </location>
</feature>
<protein>
    <submittedName>
        <fullName evidence="3">Uncharacterized protein</fullName>
    </submittedName>
</protein>
<name>A0ABD3V571_SINWO</name>